<accession>A0A1G2KQF0</accession>
<name>A0A1G2KQF0_9BACT</name>
<keyword evidence="6" id="KW-0479">Metal-binding</keyword>
<evidence type="ECO:0000256" key="10">
    <source>
        <dbReference type="ARBA" id="ARBA00032441"/>
    </source>
</evidence>
<comment type="subcellular location">
    <subcellularLocation>
        <location evidence="1">Cytoplasm</location>
    </subcellularLocation>
</comment>
<dbReference type="SUPFAM" id="SSF52540">
    <property type="entry name" value="P-loop containing nucleoside triphosphate hydrolases"/>
    <property type="match status" value="1"/>
</dbReference>
<dbReference type="InterPro" id="IPR027417">
    <property type="entry name" value="P-loop_NTPase"/>
</dbReference>
<dbReference type="EMBL" id="MHQJ01000011">
    <property type="protein sequence ID" value="OHA01648.1"/>
    <property type="molecule type" value="Genomic_DNA"/>
</dbReference>
<comment type="caution">
    <text evidence="11">The sequence shown here is derived from an EMBL/GenBank/DDBJ whole genome shotgun (WGS) entry which is preliminary data.</text>
</comment>
<dbReference type="PANTHER" id="PTHR33540:SF2">
    <property type="entry name" value="TRNA THREONYLCARBAMOYLADENOSINE BIOSYNTHESIS PROTEIN TSAE"/>
    <property type="match status" value="1"/>
</dbReference>
<evidence type="ECO:0000256" key="3">
    <source>
        <dbReference type="ARBA" id="ARBA00019010"/>
    </source>
</evidence>
<dbReference type="InterPro" id="IPR003442">
    <property type="entry name" value="T6A_TsaE"/>
</dbReference>
<dbReference type="Proteomes" id="UP000177362">
    <property type="component" value="Unassembled WGS sequence"/>
</dbReference>
<dbReference type="STRING" id="1802271.A3C11_03420"/>
<keyword evidence="8" id="KW-0067">ATP-binding</keyword>
<evidence type="ECO:0000256" key="8">
    <source>
        <dbReference type="ARBA" id="ARBA00022840"/>
    </source>
</evidence>
<keyword evidence="11" id="KW-0808">Transferase</keyword>
<gene>
    <name evidence="11" type="ORF">A3C11_03420</name>
</gene>
<evidence type="ECO:0000256" key="1">
    <source>
        <dbReference type="ARBA" id="ARBA00004496"/>
    </source>
</evidence>
<evidence type="ECO:0000256" key="5">
    <source>
        <dbReference type="ARBA" id="ARBA00022694"/>
    </source>
</evidence>
<dbReference type="Gene3D" id="3.40.50.300">
    <property type="entry name" value="P-loop containing nucleotide triphosphate hydrolases"/>
    <property type="match status" value="1"/>
</dbReference>
<reference evidence="11 12" key="1">
    <citation type="journal article" date="2016" name="Nat. Commun.">
        <title>Thousands of microbial genomes shed light on interconnected biogeochemical processes in an aquifer system.</title>
        <authorList>
            <person name="Anantharaman K."/>
            <person name="Brown C.T."/>
            <person name="Hug L.A."/>
            <person name="Sharon I."/>
            <person name="Castelle C.J."/>
            <person name="Probst A.J."/>
            <person name="Thomas B.C."/>
            <person name="Singh A."/>
            <person name="Wilkins M.J."/>
            <person name="Karaoz U."/>
            <person name="Brodie E.L."/>
            <person name="Williams K.H."/>
            <person name="Hubbard S.S."/>
            <person name="Banfield J.F."/>
        </authorList>
    </citation>
    <scope>NUCLEOTIDE SEQUENCE [LARGE SCALE GENOMIC DNA]</scope>
</reference>
<evidence type="ECO:0000256" key="2">
    <source>
        <dbReference type="ARBA" id="ARBA00007599"/>
    </source>
</evidence>
<evidence type="ECO:0000256" key="9">
    <source>
        <dbReference type="ARBA" id="ARBA00022842"/>
    </source>
</evidence>
<organism evidence="11 12">
    <name type="scientific">Candidatus Sungbacteria bacterium RIFCSPHIGHO2_02_FULL_49_12</name>
    <dbReference type="NCBI Taxonomy" id="1802271"/>
    <lineage>
        <taxon>Bacteria</taxon>
        <taxon>Candidatus Sungiibacteriota</taxon>
    </lineage>
</organism>
<proteinExistence type="inferred from homology"/>
<keyword evidence="5" id="KW-0819">tRNA processing</keyword>
<protein>
    <recommendedName>
        <fullName evidence="3">tRNA threonylcarbamoyladenosine biosynthesis protein TsaE</fullName>
    </recommendedName>
    <alternativeName>
        <fullName evidence="10">t(6)A37 threonylcarbamoyladenosine biosynthesis protein TsaE</fullName>
    </alternativeName>
</protein>
<evidence type="ECO:0000313" key="12">
    <source>
        <dbReference type="Proteomes" id="UP000177362"/>
    </source>
</evidence>
<dbReference type="CDD" id="cd02019">
    <property type="entry name" value="NK"/>
    <property type="match status" value="1"/>
</dbReference>
<keyword evidence="7" id="KW-0547">Nucleotide-binding</keyword>
<evidence type="ECO:0000256" key="6">
    <source>
        <dbReference type="ARBA" id="ARBA00022723"/>
    </source>
</evidence>
<dbReference type="GO" id="GO:0016740">
    <property type="term" value="F:transferase activity"/>
    <property type="evidence" value="ECO:0007669"/>
    <property type="project" value="UniProtKB-KW"/>
</dbReference>
<dbReference type="GO" id="GO:0005737">
    <property type="term" value="C:cytoplasm"/>
    <property type="evidence" value="ECO:0007669"/>
    <property type="project" value="UniProtKB-SubCell"/>
</dbReference>
<dbReference type="NCBIfam" id="TIGR00150">
    <property type="entry name" value="T6A_YjeE"/>
    <property type="match status" value="1"/>
</dbReference>
<comment type="similarity">
    <text evidence="2">Belongs to the TsaE family.</text>
</comment>
<dbReference type="PANTHER" id="PTHR33540">
    <property type="entry name" value="TRNA THREONYLCARBAMOYLADENOSINE BIOSYNTHESIS PROTEIN TSAE"/>
    <property type="match status" value="1"/>
</dbReference>
<dbReference type="GO" id="GO:0005524">
    <property type="term" value="F:ATP binding"/>
    <property type="evidence" value="ECO:0007669"/>
    <property type="project" value="UniProtKB-KW"/>
</dbReference>
<evidence type="ECO:0000256" key="4">
    <source>
        <dbReference type="ARBA" id="ARBA00022490"/>
    </source>
</evidence>
<dbReference type="GO" id="GO:0002949">
    <property type="term" value="P:tRNA threonylcarbamoyladenosine modification"/>
    <property type="evidence" value="ECO:0007669"/>
    <property type="project" value="InterPro"/>
</dbReference>
<keyword evidence="9" id="KW-0460">Magnesium</keyword>
<evidence type="ECO:0000256" key="7">
    <source>
        <dbReference type="ARBA" id="ARBA00022741"/>
    </source>
</evidence>
<keyword evidence="4" id="KW-0963">Cytoplasm</keyword>
<evidence type="ECO:0000313" key="11">
    <source>
        <dbReference type="EMBL" id="OHA01648.1"/>
    </source>
</evidence>
<dbReference type="AlphaFoldDB" id="A0A1G2KQF0"/>
<dbReference type="Pfam" id="PF02367">
    <property type="entry name" value="TsaE"/>
    <property type="match status" value="1"/>
</dbReference>
<dbReference type="GO" id="GO:0046872">
    <property type="term" value="F:metal ion binding"/>
    <property type="evidence" value="ECO:0007669"/>
    <property type="project" value="UniProtKB-KW"/>
</dbReference>
<sequence length="148" mass="16884">MTVSEKGLARLAKRISSWTAGASQVKPCATLVVLSGNLGSGKTTFIKYLARAFKIKSKVHSPTFVFVHEYHFPKSNAQFLKLIHIDAYRMEKRSDVAATGIKQYLKDPQNLVLIEWGERISKWIPKPDLTIKFLHHTPKLRKIRLLQN</sequence>